<proteinExistence type="predicted"/>
<gene>
    <name evidence="8" type="ORF">SBRY_40422</name>
</gene>
<dbReference type="GO" id="GO:0003700">
    <property type="term" value="F:DNA-binding transcription factor activity"/>
    <property type="evidence" value="ECO:0007669"/>
    <property type="project" value="TreeGrafter"/>
</dbReference>
<evidence type="ECO:0000256" key="6">
    <source>
        <dbReference type="SAM" id="MobiDB-lite"/>
    </source>
</evidence>
<dbReference type="Pfam" id="PF13977">
    <property type="entry name" value="TetR_C_6"/>
    <property type="match status" value="1"/>
</dbReference>
<dbReference type="SUPFAM" id="SSF46689">
    <property type="entry name" value="Homeodomain-like"/>
    <property type="match status" value="1"/>
</dbReference>
<evidence type="ECO:0000259" key="7">
    <source>
        <dbReference type="PROSITE" id="PS50977"/>
    </source>
</evidence>
<accession>A0A9W4H307</accession>
<evidence type="ECO:0000313" key="8">
    <source>
        <dbReference type="EMBL" id="CAG7646471.1"/>
    </source>
</evidence>
<dbReference type="InterPro" id="IPR036271">
    <property type="entry name" value="Tet_transcr_reg_TetR-rel_C_sf"/>
</dbReference>
<reference evidence="8" key="1">
    <citation type="submission" date="2021-06" db="EMBL/GenBank/DDBJ databases">
        <authorList>
            <person name="Arsene-Ploetze F."/>
        </authorList>
    </citation>
    <scope>NUCLEOTIDE SEQUENCE</scope>
    <source>
        <strain evidence="8">SBRY1</strain>
    </source>
</reference>
<dbReference type="RefSeq" id="WP_205045016.1">
    <property type="nucleotide sequence ID" value="NZ_CAJVAX010000018.1"/>
</dbReference>
<organism evidence="8 9">
    <name type="scientific">Actinacidiphila bryophytorum</name>
    <dbReference type="NCBI Taxonomy" id="1436133"/>
    <lineage>
        <taxon>Bacteria</taxon>
        <taxon>Bacillati</taxon>
        <taxon>Actinomycetota</taxon>
        <taxon>Actinomycetes</taxon>
        <taxon>Kitasatosporales</taxon>
        <taxon>Streptomycetaceae</taxon>
        <taxon>Actinacidiphila</taxon>
    </lineage>
</organism>
<dbReference type="Proteomes" id="UP001153328">
    <property type="component" value="Unassembled WGS sequence"/>
</dbReference>
<keyword evidence="2" id="KW-0805">Transcription regulation</keyword>
<keyword evidence="4" id="KW-0804">Transcription</keyword>
<dbReference type="PRINTS" id="PR00455">
    <property type="entry name" value="HTHTETR"/>
</dbReference>
<dbReference type="EMBL" id="CAJVAX010000018">
    <property type="protein sequence ID" value="CAG7646471.1"/>
    <property type="molecule type" value="Genomic_DNA"/>
</dbReference>
<dbReference type="PANTHER" id="PTHR30055:SF234">
    <property type="entry name" value="HTH-TYPE TRANSCRIPTIONAL REGULATOR BETI"/>
    <property type="match status" value="1"/>
</dbReference>
<feature type="DNA-binding region" description="H-T-H motif" evidence="5">
    <location>
        <begin position="44"/>
        <end position="63"/>
    </location>
</feature>
<sequence length="210" mass="22501">MNKSDEQEPVRDAPGRGPGSRATREKLMAAAAELISEVGWGRVTTRAVAERAGLPLGSVSYHFRGKQELLVEACTNAFSDAVPFEDFAAVAGVSDLIDLIGAQLGHELETTPTLTRLMFEAMREAERDEMLRERLGTMINGYRQAVVQAVRADQQQHVIPATVSAEGVATLVTALGDGLLLHALLDPGTRVTDTLDALRTLLGLPSGSRP</sequence>
<comment type="caution">
    <text evidence="8">The sequence shown here is derived from an EMBL/GenBank/DDBJ whole genome shotgun (WGS) entry which is preliminary data.</text>
</comment>
<feature type="region of interest" description="Disordered" evidence="6">
    <location>
        <begin position="1"/>
        <end position="22"/>
    </location>
</feature>
<dbReference type="GO" id="GO:0000976">
    <property type="term" value="F:transcription cis-regulatory region binding"/>
    <property type="evidence" value="ECO:0007669"/>
    <property type="project" value="TreeGrafter"/>
</dbReference>
<keyword evidence="9" id="KW-1185">Reference proteome</keyword>
<dbReference type="Gene3D" id="1.10.357.10">
    <property type="entry name" value="Tetracycline Repressor, domain 2"/>
    <property type="match status" value="1"/>
</dbReference>
<evidence type="ECO:0000256" key="1">
    <source>
        <dbReference type="ARBA" id="ARBA00022491"/>
    </source>
</evidence>
<feature type="compositionally biased region" description="Basic and acidic residues" evidence="6">
    <location>
        <begin position="1"/>
        <end position="14"/>
    </location>
</feature>
<dbReference type="InterPro" id="IPR009057">
    <property type="entry name" value="Homeodomain-like_sf"/>
</dbReference>
<evidence type="ECO:0000256" key="5">
    <source>
        <dbReference type="PROSITE-ProRule" id="PRU00335"/>
    </source>
</evidence>
<evidence type="ECO:0000313" key="9">
    <source>
        <dbReference type="Proteomes" id="UP001153328"/>
    </source>
</evidence>
<keyword evidence="1" id="KW-0678">Repressor</keyword>
<dbReference type="InterPro" id="IPR001647">
    <property type="entry name" value="HTH_TetR"/>
</dbReference>
<dbReference type="InterPro" id="IPR039538">
    <property type="entry name" value="BetI_C"/>
</dbReference>
<dbReference type="InterPro" id="IPR050109">
    <property type="entry name" value="HTH-type_TetR-like_transc_reg"/>
</dbReference>
<dbReference type="SUPFAM" id="SSF48498">
    <property type="entry name" value="Tetracyclin repressor-like, C-terminal domain"/>
    <property type="match status" value="1"/>
</dbReference>
<feature type="domain" description="HTH tetR-type" evidence="7">
    <location>
        <begin position="21"/>
        <end position="81"/>
    </location>
</feature>
<name>A0A9W4H307_9ACTN</name>
<evidence type="ECO:0000256" key="2">
    <source>
        <dbReference type="ARBA" id="ARBA00023015"/>
    </source>
</evidence>
<evidence type="ECO:0000256" key="4">
    <source>
        <dbReference type="ARBA" id="ARBA00023163"/>
    </source>
</evidence>
<keyword evidence="3 5" id="KW-0238">DNA-binding</keyword>
<evidence type="ECO:0000256" key="3">
    <source>
        <dbReference type="ARBA" id="ARBA00023125"/>
    </source>
</evidence>
<protein>
    <submittedName>
        <fullName evidence="8">TetR family transcriptional regulator</fullName>
    </submittedName>
</protein>
<dbReference type="AlphaFoldDB" id="A0A9W4H307"/>
<dbReference type="PROSITE" id="PS50977">
    <property type="entry name" value="HTH_TETR_2"/>
    <property type="match status" value="1"/>
</dbReference>
<dbReference type="PANTHER" id="PTHR30055">
    <property type="entry name" value="HTH-TYPE TRANSCRIPTIONAL REGULATOR RUTR"/>
    <property type="match status" value="1"/>
</dbReference>
<dbReference type="Pfam" id="PF00440">
    <property type="entry name" value="TetR_N"/>
    <property type="match status" value="1"/>
</dbReference>